<dbReference type="GO" id="GO:0016787">
    <property type="term" value="F:hydrolase activity"/>
    <property type="evidence" value="ECO:0007669"/>
    <property type="project" value="UniProtKB-UniRule"/>
</dbReference>
<reference evidence="6 7" key="1">
    <citation type="submission" date="2019-05" db="EMBL/GenBank/DDBJ databases">
        <title>Arcobacter sp. nov., isolated from sea sediment.</title>
        <authorList>
            <person name="Kim W."/>
        </authorList>
    </citation>
    <scope>NUCLEOTIDE SEQUENCE [LARGE SCALE GENOMIC DNA]</scope>
    <source>
        <strain evidence="6 7">CAU 1517</strain>
    </source>
</reference>
<comment type="caution">
    <text evidence="4">Lacks conserved residue(s) required for the propagation of feature annotation.</text>
</comment>
<dbReference type="InterPro" id="IPR002641">
    <property type="entry name" value="PNPLA_dom"/>
</dbReference>
<feature type="active site" description="Nucleophile" evidence="4">
    <location>
        <position position="42"/>
    </location>
</feature>
<comment type="caution">
    <text evidence="6">The sequence shown here is derived from an EMBL/GenBank/DDBJ whole genome shotgun (WGS) entry which is preliminary data.</text>
</comment>
<dbReference type="SUPFAM" id="SSF52151">
    <property type="entry name" value="FabD/lysophospholipase-like"/>
    <property type="match status" value="1"/>
</dbReference>
<evidence type="ECO:0000256" key="3">
    <source>
        <dbReference type="ARBA" id="ARBA00023098"/>
    </source>
</evidence>
<dbReference type="InterPro" id="IPR050301">
    <property type="entry name" value="NTE"/>
</dbReference>
<dbReference type="InterPro" id="IPR016035">
    <property type="entry name" value="Acyl_Trfase/lysoPLipase"/>
</dbReference>
<accession>A0A5R8Y3X4</accession>
<evidence type="ECO:0000313" key="6">
    <source>
        <dbReference type="EMBL" id="TLP40805.1"/>
    </source>
</evidence>
<dbReference type="RefSeq" id="WP_138151207.1">
    <property type="nucleotide sequence ID" value="NZ_CBDDKQ010000002.1"/>
</dbReference>
<gene>
    <name evidence="6" type="ORF">FDK22_01960</name>
</gene>
<evidence type="ECO:0000256" key="2">
    <source>
        <dbReference type="ARBA" id="ARBA00022963"/>
    </source>
</evidence>
<dbReference type="OrthoDB" id="5290098at2"/>
<name>A0A5R8Y3X4_9BACT</name>
<proteinExistence type="predicted"/>
<dbReference type="Gene3D" id="3.40.1090.10">
    <property type="entry name" value="Cytosolic phospholipase A2 catalytic domain"/>
    <property type="match status" value="2"/>
</dbReference>
<feature type="short sequence motif" description="DGA/G" evidence="4">
    <location>
        <begin position="156"/>
        <end position="158"/>
    </location>
</feature>
<keyword evidence="1 4" id="KW-0378">Hydrolase</keyword>
<protein>
    <submittedName>
        <fullName evidence="6">Patatin</fullName>
    </submittedName>
</protein>
<feature type="active site" description="Proton acceptor" evidence="4">
    <location>
        <position position="156"/>
    </location>
</feature>
<evidence type="ECO:0000259" key="5">
    <source>
        <dbReference type="PROSITE" id="PS51635"/>
    </source>
</evidence>
<dbReference type="AlphaFoldDB" id="A0A5R8Y3X4"/>
<dbReference type="EMBL" id="VANU01000001">
    <property type="protein sequence ID" value="TLP40805.1"/>
    <property type="molecule type" value="Genomic_DNA"/>
</dbReference>
<organism evidence="6 7">
    <name type="scientific">Arcobacter arenosus</name>
    <dbReference type="NCBI Taxonomy" id="2576037"/>
    <lineage>
        <taxon>Bacteria</taxon>
        <taxon>Pseudomonadati</taxon>
        <taxon>Campylobacterota</taxon>
        <taxon>Epsilonproteobacteria</taxon>
        <taxon>Campylobacterales</taxon>
        <taxon>Arcobacteraceae</taxon>
        <taxon>Arcobacter</taxon>
    </lineage>
</organism>
<sequence length="284" mass="31914">MENKKTVSLVLGSGGARGYAHIGVIKELEAQGYEIKSISGSSMGALIGGLYAAGKLEEYEQWVKNFNVIDILKLVDFTFSKDGMINGEKVFSKIEEMIGDANIEDLDIPFTATATDILNRKEVWLQKGCLKDAIRASIAIPTLFTPKQLNGKTLFDGGILNPVPIVPTISEFTDLIIAVNLNDDIEIKEEHKKLLEKEKNKFHQTVIDFFQKNIKKKEGLNYFQLINKSIETMQEVIARHQLASHKPDIMVNISSRACEFYDFHKADEMIKYGQAVTKELLNKN</sequence>
<dbReference type="Pfam" id="PF01734">
    <property type="entry name" value="Patatin"/>
    <property type="match status" value="1"/>
</dbReference>
<keyword evidence="3 4" id="KW-0443">Lipid metabolism</keyword>
<dbReference type="PROSITE" id="PS51635">
    <property type="entry name" value="PNPLA"/>
    <property type="match status" value="1"/>
</dbReference>
<evidence type="ECO:0000313" key="7">
    <source>
        <dbReference type="Proteomes" id="UP000308901"/>
    </source>
</evidence>
<dbReference type="GO" id="GO:0016042">
    <property type="term" value="P:lipid catabolic process"/>
    <property type="evidence" value="ECO:0007669"/>
    <property type="project" value="UniProtKB-UniRule"/>
</dbReference>
<dbReference type="Proteomes" id="UP000308901">
    <property type="component" value="Unassembled WGS sequence"/>
</dbReference>
<feature type="short sequence motif" description="GXSXG" evidence="4">
    <location>
        <begin position="40"/>
        <end position="44"/>
    </location>
</feature>
<feature type="domain" description="PNPLA" evidence="5">
    <location>
        <begin position="9"/>
        <end position="169"/>
    </location>
</feature>
<evidence type="ECO:0000256" key="4">
    <source>
        <dbReference type="PROSITE-ProRule" id="PRU01161"/>
    </source>
</evidence>
<keyword evidence="7" id="KW-1185">Reference proteome</keyword>
<keyword evidence="2 4" id="KW-0442">Lipid degradation</keyword>
<dbReference type="PANTHER" id="PTHR14226">
    <property type="entry name" value="NEUROPATHY TARGET ESTERASE/SWISS CHEESE D.MELANOGASTER"/>
    <property type="match status" value="1"/>
</dbReference>
<evidence type="ECO:0000256" key="1">
    <source>
        <dbReference type="ARBA" id="ARBA00022801"/>
    </source>
</evidence>
<dbReference type="PANTHER" id="PTHR14226:SF76">
    <property type="entry name" value="NTE FAMILY PROTEIN RSSA"/>
    <property type="match status" value="1"/>
</dbReference>